<name>A0ABZ3KE46_DUNSA</name>
<feature type="compositionally biased region" description="Low complexity" evidence="1">
    <location>
        <begin position="264"/>
        <end position="273"/>
    </location>
</feature>
<dbReference type="Proteomes" id="UP000815325">
    <property type="component" value="Unassembled WGS sequence"/>
</dbReference>
<accession>A0ABZ3KE46</accession>
<evidence type="ECO:0000256" key="1">
    <source>
        <dbReference type="SAM" id="MobiDB-lite"/>
    </source>
</evidence>
<feature type="compositionally biased region" description="Gly residues" evidence="1">
    <location>
        <begin position="232"/>
        <end position="246"/>
    </location>
</feature>
<feature type="compositionally biased region" description="Basic and acidic residues" evidence="1">
    <location>
        <begin position="54"/>
        <end position="76"/>
    </location>
</feature>
<comment type="caution">
    <text evidence="2">The sequence shown here is derived from an EMBL/GenBank/DDBJ whole genome shotgun (WGS) entry which is preliminary data.</text>
</comment>
<feature type="compositionally biased region" description="Low complexity" evidence="1">
    <location>
        <begin position="175"/>
        <end position="192"/>
    </location>
</feature>
<sequence>MVTRRKARATLEDAANPGEPEPQEAPLRRERKKPVNLSGSPPGTLGEGVQSDAYHADESQSDTRQRDRSPVHRHGGDMQPMLHPYSGGPMMPPAGSSAGFGRLVFPPQSGSGAQSGMMLDAQGGAPLSSELAELEQLRAYRAQTEAERAAQRAAAAPQQNPRQEEALHHARNMARAGQVAFEQQQQALAQQHAARRAMHDMEGVQMDGSAFAAAHPLNRADCPLQSAPPAPRGGGSRRAGGPARGGRTGHRNPGQNARRERRNAQAAAAGPAE</sequence>
<reference evidence="2" key="1">
    <citation type="submission" date="2017-08" db="EMBL/GenBank/DDBJ databases">
        <authorList>
            <person name="Polle J.E."/>
            <person name="Barry K."/>
            <person name="Cushman J."/>
            <person name="Schmutz J."/>
            <person name="Tran D."/>
            <person name="Hathwaick L.T."/>
            <person name="Yim W.C."/>
            <person name="Jenkins J."/>
            <person name="Mckie-Krisberg Z.M."/>
            <person name="Prochnik S."/>
            <person name="Lindquist E."/>
            <person name="Dockter R.B."/>
            <person name="Adam C."/>
            <person name="Molina H."/>
            <person name="Bunkerborg J."/>
            <person name="Jin E."/>
            <person name="Buchheim M."/>
            <person name="Magnuson J."/>
        </authorList>
    </citation>
    <scope>NUCLEOTIDE SEQUENCE</scope>
    <source>
        <strain evidence="2">CCAP 19/18</strain>
    </source>
</reference>
<dbReference type="EMBL" id="MU070503">
    <property type="protein sequence ID" value="KAF5827444.1"/>
    <property type="molecule type" value="Genomic_DNA"/>
</dbReference>
<organism evidence="2 3">
    <name type="scientific">Dunaliella salina</name>
    <name type="common">Green alga</name>
    <name type="synonym">Protococcus salinus</name>
    <dbReference type="NCBI Taxonomy" id="3046"/>
    <lineage>
        <taxon>Eukaryota</taxon>
        <taxon>Viridiplantae</taxon>
        <taxon>Chlorophyta</taxon>
        <taxon>core chlorophytes</taxon>
        <taxon>Chlorophyceae</taxon>
        <taxon>CS clade</taxon>
        <taxon>Chlamydomonadales</taxon>
        <taxon>Dunaliellaceae</taxon>
        <taxon>Dunaliella</taxon>
    </lineage>
</organism>
<proteinExistence type="predicted"/>
<gene>
    <name evidence="2" type="ORF">DUNSADRAFT_640</name>
</gene>
<protein>
    <submittedName>
        <fullName evidence="2">Uncharacterized protein</fullName>
    </submittedName>
</protein>
<evidence type="ECO:0000313" key="3">
    <source>
        <dbReference type="Proteomes" id="UP000815325"/>
    </source>
</evidence>
<keyword evidence="3" id="KW-1185">Reference proteome</keyword>
<feature type="compositionally biased region" description="Low complexity" evidence="1">
    <location>
        <begin position="151"/>
        <end position="161"/>
    </location>
</feature>
<feature type="region of interest" description="Disordered" evidence="1">
    <location>
        <begin position="138"/>
        <end position="273"/>
    </location>
</feature>
<feature type="region of interest" description="Disordered" evidence="1">
    <location>
        <begin position="1"/>
        <end position="124"/>
    </location>
</feature>
<evidence type="ECO:0000313" key="2">
    <source>
        <dbReference type="EMBL" id="KAF5827444.1"/>
    </source>
</evidence>